<gene>
    <name evidence="4" type="ORF">K9B37_00170</name>
</gene>
<feature type="compositionally biased region" description="Basic and acidic residues" evidence="2">
    <location>
        <begin position="159"/>
        <end position="180"/>
    </location>
</feature>
<dbReference type="PROSITE" id="PS50005">
    <property type="entry name" value="TPR"/>
    <property type="match status" value="1"/>
</dbReference>
<dbReference type="Gene3D" id="1.25.40.10">
    <property type="entry name" value="Tetratricopeptide repeat domain"/>
    <property type="match status" value="1"/>
</dbReference>
<feature type="region of interest" description="Disordered" evidence="2">
    <location>
        <begin position="147"/>
        <end position="187"/>
    </location>
</feature>
<keyword evidence="3" id="KW-0472">Membrane</keyword>
<name>A0ABS7VHZ8_9HYPH</name>
<keyword evidence="5" id="KW-1185">Reference proteome</keyword>
<dbReference type="InterPro" id="IPR019734">
    <property type="entry name" value="TPR_rpt"/>
</dbReference>
<dbReference type="RefSeq" id="WP_224310778.1">
    <property type="nucleotide sequence ID" value="NZ_JAIRBM010000001.1"/>
</dbReference>
<proteinExistence type="predicted"/>
<evidence type="ECO:0000256" key="1">
    <source>
        <dbReference type="PROSITE-ProRule" id="PRU00339"/>
    </source>
</evidence>
<evidence type="ECO:0000256" key="2">
    <source>
        <dbReference type="SAM" id="MobiDB-lite"/>
    </source>
</evidence>
<accession>A0ABS7VHZ8</accession>
<feature type="transmembrane region" description="Helical" evidence="3">
    <location>
        <begin position="20"/>
        <end position="41"/>
    </location>
</feature>
<feature type="repeat" description="TPR" evidence="1">
    <location>
        <begin position="97"/>
        <end position="130"/>
    </location>
</feature>
<dbReference type="SMART" id="SM00028">
    <property type="entry name" value="TPR"/>
    <property type="match status" value="1"/>
</dbReference>
<evidence type="ECO:0000256" key="3">
    <source>
        <dbReference type="SAM" id="Phobius"/>
    </source>
</evidence>
<keyword evidence="3" id="KW-1133">Transmembrane helix</keyword>
<dbReference type="Proteomes" id="UP000704176">
    <property type="component" value="Unassembled WGS sequence"/>
</dbReference>
<protein>
    <submittedName>
        <fullName evidence="4">Tetratricopeptide repeat protein</fullName>
    </submittedName>
</protein>
<sequence length="228" mass="24550">MTISIRNMVQRLPQVLSRYAYAAIAGITLVGLVVLGIMTGWRDLLLTPDQRGAWAMHAGRYQAAAAAFADPVWHGAALFRAGTFKDAAQAFAGVDTAEAAYDQGNALVMLGQYENAVARYDRALALRPGWAEAEANRALAQIRAERLKTTGGDTGNTDSRPDEVVFDPNKPKTNEGKDTQTEGGTPMSDEAVRALWLRGVQTKPGDFLRAKFAYQLQNLSPAPNGGTP</sequence>
<organism evidence="4 5">
    <name type="scientific">Microvirga puerhi</name>
    <dbReference type="NCBI Taxonomy" id="2876078"/>
    <lineage>
        <taxon>Bacteria</taxon>
        <taxon>Pseudomonadati</taxon>
        <taxon>Pseudomonadota</taxon>
        <taxon>Alphaproteobacteria</taxon>
        <taxon>Hyphomicrobiales</taxon>
        <taxon>Methylobacteriaceae</taxon>
        <taxon>Microvirga</taxon>
    </lineage>
</organism>
<comment type="caution">
    <text evidence="4">The sequence shown here is derived from an EMBL/GenBank/DDBJ whole genome shotgun (WGS) entry which is preliminary data.</text>
</comment>
<reference evidence="4 5" key="1">
    <citation type="submission" date="2021-09" db="EMBL/GenBank/DDBJ databases">
        <title>The complete genome sequence of a new microorganism.</title>
        <authorList>
            <person name="Zi Z."/>
        </authorList>
    </citation>
    <scope>NUCLEOTIDE SEQUENCE [LARGE SCALE GENOMIC DNA]</scope>
    <source>
        <strain evidence="4 5">WGZ8</strain>
    </source>
</reference>
<dbReference type="PROSITE" id="PS50293">
    <property type="entry name" value="TPR_REGION"/>
    <property type="match status" value="1"/>
</dbReference>
<keyword evidence="3" id="KW-0812">Transmembrane</keyword>
<keyword evidence="1" id="KW-0802">TPR repeat</keyword>
<dbReference type="SUPFAM" id="SSF48452">
    <property type="entry name" value="TPR-like"/>
    <property type="match status" value="1"/>
</dbReference>
<evidence type="ECO:0000313" key="4">
    <source>
        <dbReference type="EMBL" id="MBZ6074715.1"/>
    </source>
</evidence>
<dbReference type="InterPro" id="IPR011990">
    <property type="entry name" value="TPR-like_helical_dom_sf"/>
</dbReference>
<dbReference type="Pfam" id="PF13414">
    <property type="entry name" value="TPR_11"/>
    <property type="match status" value="1"/>
</dbReference>
<dbReference type="EMBL" id="JAIRBM010000001">
    <property type="protein sequence ID" value="MBZ6074715.1"/>
    <property type="molecule type" value="Genomic_DNA"/>
</dbReference>
<evidence type="ECO:0000313" key="5">
    <source>
        <dbReference type="Proteomes" id="UP000704176"/>
    </source>
</evidence>